<dbReference type="InterPro" id="IPR015813">
    <property type="entry name" value="Pyrv/PenolPyrv_kinase-like_dom"/>
</dbReference>
<keyword evidence="9" id="KW-0067">ATP-binding</keyword>
<comment type="catalytic activity">
    <reaction evidence="11">
        <text>pyruvate + phosphate + ATP = phosphoenolpyruvate + AMP + diphosphate + H(+)</text>
        <dbReference type="Rhea" id="RHEA:10756"/>
        <dbReference type="ChEBI" id="CHEBI:15361"/>
        <dbReference type="ChEBI" id="CHEBI:15378"/>
        <dbReference type="ChEBI" id="CHEBI:30616"/>
        <dbReference type="ChEBI" id="CHEBI:33019"/>
        <dbReference type="ChEBI" id="CHEBI:43474"/>
        <dbReference type="ChEBI" id="CHEBI:58702"/>
        <dbReference type="ChEBI" id="CHEBI:456215"/>
        <dbReference type="EC" id="2.7.9.1"/>
    </reaction>
</comment>
<dbReference type="PANTHER" id="PTHR22931:SF9">
    <property type="entry name" value="PYRUVATE, PHOSPHATE DIKINASE 1, CHLOROPLASTIC"/>
    <property type="match status" value="1"/>
</dbReference>
<evidence type="ECO:0000256" key="9">
    <source>
        <dbReference type="ARBA" id="ARBA00022840"/>
    </source>
</evidence>
<dbReference type="RefSeq" id="WP_202653100.1">
    <property type="nucleotide sequence ID" value="NZ_JAESWB010000092.1"/>
</dbReference>
<evidence type="ECO:0000313" key="15">
    <source>
        <dbReference type="EMBL" id="MBL4951817.1"/>
    </source>
</evidence>
<dbReference type="InterPro" id="IPR023151">
    <property type="entry name" value="PEP_util_CS"/>
</dbReference>
<dbReference type="NCBIfam" id="TIGR01828">
    <property type="entry name" value="pyru_phos_dikin"/>
    <property type="match status" value="1"/>
</dbReference>
<dbReference type="PIRSF" id="PIRSF000853">
    <property type="entry name" value="PPDK"/>
    <property type="match status" value="1"/>
</dbReference>
<keyword evidence="8" id="KW-0418">Kinase</keyword>
<evidence type="ECO:0000256" key="6">
    <source>
        <dbReference type="ARBA" id="ARBA00022723"/>
    </source>
</evidence>
<evidence type="ECO:0000256" key="3">
    <source>
        <dbReference type="ARBA" id="ARBA00011994"/>
    </source>
</evidence>
<feature type="domain" description="Pyruvate phosphate dikinase AMP/ATP-binding" evidence="13">
    <location>
        <begin position="17"/>
        <end position="55"/>
    </location>
</feature>
<dbReference type="NCBIfam" id="NF004531">
    <property type="entry name" value="PRK05878.1"/>
    <property type="match status" value="1"/>
</dbReference>
<dbReference type="Proteomes" id="UP000623967">
    <property type="component" value="Unassembled WGS sequence"/>
</dbReference>
<evidence type="ECO:0000259" key="12">
    <source>
        <dbReference type="Pfam" id="PF00391"/>
    </source>
</evidence>
<dbReference type="Gene3D" id="3.30.1490.20">
    <property type="entry name" value="ATP-grasp fold, A domain"/>
    <property type="match status" value="1"/>
</dbReference>
<organism evidence="15 16">
    <name type="scientific">Neobacillus paridis</name>
    <dbReference type="NCBI Taxonomy" id="2803862"/>
    <lineage>
        <taxon>Bacteria</taxon>
        <taxon>Bacillati</taxon>
        <taxon>Bacillota</taxon>
        <taxon>Bacilli</taxon>
        <taxon>Bacillales</taxon>
        <taxon>Bacillaceae</taxon>
        <taxon>Neobacillus</taxon>
    </lineage>
</organism>
<dbReference type="EMBL" id="JAESWB010000092">
    <property type="protein sequence ID" value="MBL4951817.1"/>
    <property type="molecule type" value="Genomic_DNA"/>
</dbReference>
<dbReference type="PROSITE" id="PS00370">
    <property type="entry name" value="PEP_ENZYMES_PHOS_SITE"/>
    <property type="match status" value="1"/>
</dbReference>
<comment type="similarity">
    <text evidence="2 11">Belongs to the PEP-utilizing enzyme family.</text>
</comment>
<protein>
    <recommendedName>
        <fullName evidence="4 11">Pyruvate, phosphate dikinase</fullName>
        <ecNumber evidence="3 11">2.7.9.1</ecNumber>
    </recommendedName>
</protein>
<dbReference type="InterPro" id="IPR010121">
    <property type="entry name" value="Pyruvate_phosphate_dikinase"/>
</dbReference>
<evidence type="ECO:0000256" key="2">
    <source>
        <dbReference type="ARBA" id="ARBA00007837"/>
    </source>
</evidence>
<dbReference type="InterPro" id="IPR018274">
    <property type="entry name" value="PEP_util_AS"/>
</dbReference>
<evidence type="ECO:0000256" key="10">
    <source>
        <dbReference type="ARBA" id="ARBA00022842"/>
    </source>
</evidence>
<feature type="domain" description="PEP-utilising enzyme C-terminal" evidence="14">
    <location>
        <begin position="515"/>
        <end position="874"/>
    </location>
</feature>
<evidence type="ECO:0000259" key="13">
    <source>
        <dbReference type="Pfam" id="PF01326"/>
    </source>
</evidence>
<accession>A0ABS1TKG4</accession>
<evidence type="ECO:0000259" key="14">
    <source>
        <dbReference type="Pfam" id="PF02896"/>
    </source>
</evidence>
<gene>
    <name evidence="15" type="ORF">JK635_06155</name>
</gene>
<keyword evidence="10" id="KW-0460">Magnesium</keyword>
<dbReference type="SUPFAM" id="SSF52009">
    <property type="entry name" value="Phosphohistidine domain"/>
    <property type="match status" value="1"/>
</dbReference>
<dbReference type="Pfam" id="PF01326">
    <property type="entry name" value="PPDK_N"/>
    <property type="match status" value="3"/>
</dbReference>
<comment type="caution">
    <text evidence="15">The sequence shown here is derived from an EMBL/GenBank/DDBJ whole genome shotgun (WGS) entry which is preliminary data.</text>
</comment>
<keyword evidence="15" id="KW-0670">Pyruvate</keyword>
<dbReference type="Gene3D" id="3.20.20.60">
    <property type="entry name" value="Phosphoenolpyruvate-binding domains"/>
    <property type="match status" value="1"/>
</dbReference>
<name>A0ABS1TKG4_9BACI</name>
<dbReference type="Gene3D" id="3.30.470.20">
    <property type="entry name" value="ATP-grasp fold, B domain"/>
    <property type="match status" value="1"/>
</dbReference>
<comment type="cofactor">
    <cofactor evidence="1 11">
        <name>Mg(2+)</name>
        <dbReference type="ChEBI" id="CHEBI:18420"/>
    </cofactor>
</comment>
<dbReference type="Gene3D" id="1.10.189.10">
    <property type="entry name" value="Pyruvate Phosphate Dikinase, domain 2"/>
    <property type="match status" value="1"/>
</dbReference>
<proteinExistence type="inferred from homology"/>
<dbReference type="SUPFAM" id="SSF51621">
    <property type="entry name" value="Phosphoenolpyruvate/pyruvate domain"/>
    <property type="match status" value="1"/>
</dbReference>
<evidence type="ECO:0000256" key="8">
    <source>
        <dbReference type="ARBA" id="ARBA00022777"/>
    </source>
</evidence>
<evidence type="ECO:0000256" key="4">
    <source>
        <dbReference type="ARBA" id="ARBA00020138"/>
    </source>
</evidence>
<feature type="domain" description="Pyruvate phosphate dikinase AMP/ATP-binding" evidence="13">
    <location>
        <begin position="302"/>
        <end position="354"/>
    </location>
</feature>
<dbReference type="PROSITE" id="PS00742">
    <property type="entry name" value="PEP_ENZYMES_2"/>
    <property type="match status" value="1"/>
</dbReference>
<evidence type="ECO:0000256" key="1">
    <source>
        <dbReference type="ARBA" id="ARBA00001946"/>
    </source>
</evidence>
<feature type="domain" description="Pyruvate phosphate dikinase AMP/ATP-binding" evidence="13">
    <location>
        <begin position="63"/>
        <end position="297"/>
    </location>
</feature>
<dbReference type="Pfam" id="PF00391">
    <property type="entry name" value="PEP-utilizers"/>
    <property type="match status" value="1"/>
</dbReference>
<keyword evidence="16" id="KW-1185">Reference proteome</keyword>
<feature type="domain" description="PEP-utilising enzyme mobile" evidence="12">
    <location>
        <begin position="419"/>
        <end position="500"/>
    </location>
</feature>
<keyword evidence="5 15" id="KW-0808">Transferase</keyword>
<keyword evidence="6" id="KW-0479">Metal-binding</keyword>
<dbReference type="InterPro" id="IPR040442">
    <property type="entry name" value="Pyrv_kinase-like_dom_sf"/>
</dbReference>
<dbReference type="Gene3D" id="3.50.30.10">
    <property type="entry name" value="Phosphohistidine domain"/>
    <property type="match status" value="1"/>
</dbReference>
<dbReference type="InterPro" id="IPR002192">
    <property type="entry name" value="PPDK_AMP/ATP-bd"/>
</dbReference>
<evidence type="ECO:0000256" key="5">
    <source>
        <dbReference type="ARBA" id="ARBA00022679"/>
    </source>
</evidence>
<dbReference type="InterPro" id="IPR000121">
    <property type="entry name" value="PEP_util_C"/>
</dbReference>
<dbReference type="InterPro" id="IPR013815">
    <property type="entry name" value="ATP_grasp_subdomain_1"/>
</dbReference>
<dbReference type="Pfam" id="PF02896">
    <property type="entry name" value="PEP-utilizers_C"/>
    <property type="match status" value="1"/>
</dbReference>
<evidence type="ECO:0000313" key="16">
    <source>
        <dbReference type="Proteomes" id="UP000623967"/>
    </source>
</evidence>
<evidence type="ECO:0000256" key="7">
    <source>
        <dbReference type="ARBA" id="ARBA00022741"/>
    </source>
</evidence>
<dbReference type="GO" id="GO:0050242">
    <property type="term" value="F:pyruvate, phosphate dikinase activity"/>
    <property type="evidence" value="ECO:0007669"/>
    <property type="project" value="UniProtKB-EC"/>
</dbReference>
<dbReference type="Gene3D" id="1.20.80.30">
    <property type="match status" value="1"/>
</dbReference>
<dbReference type="EC" id="2.7.9.1" evidence="3 11"/>
<dbReference type="InterPro" id="IPR008279">
    <property type="entry name" value="PEP-util_enz_mobile_dom"/>
</dbReference>
<reference evidence="15 16" key="1">
    <citation type="submission" date="2021-01" db="EMBL/GenBank/DDBJ databases">
        <title>Genome public.</title>
        <authorList>
            <person name="Liu C."/>
            <person name="Sun Q."/>
        </authorList>
    </citation>
    <scope>NUCLEOTIDE SEQUENCE [LARGE SCALE GENOMIC DNA]</scope>
    <source>
        <strain evidence="15 16">YIM B02564</strain>
    </source>
</reference>
<dbReference type="InterPro" id="IPR036637">
    <property type="entry name" value="Phosphohistidine_dom_sf"/>
</dbReference>
<sequence length="889" mass="99217">MEKFVYLFHEGNGNMRDLLGGKGANLAEMTRIGLPVPFGFTITTQACNAYYESGKTIPNLVEKQTIEALAALEEKMGKKLGDPQNPLLVSVRSGSVFSMPGMMDTILNLGMNDETVVGVAKLTNNPRFAYDSYRRFIQMFSNVVLEIDTFFFEQLLEDTREQKGYSVDPEMTAEDWQEIISGYKEIVKKHTRKEFPQDPREQLFLAINAVFNSWNNQRAIVYRRLNKIPDHLGTAVNVQSMVFGNMGDDSGTGVAFTRNPSTGEPVLYGEYLINAQGEDVVAGIRTPQPIATLKEEMPEVYQQFADTCHRLEQHYQEMQDIEFTVERGKLFILQTRNGKRTAQAAIRIVVDMEKEGIIDKKTALLRVDPDQLNQLLHRRIDDSVPKTILAKGLPASPGAATGQVVFDADEAEQLGNEGKKVILVSPETTPDDIHGMVASQAILTSRGGMTSHAAVVARGMGKACICGCEALKIDMKGKFFTVGDTVVRHGDVITIDGSTGEIMLGEIPMIDPELSEEFQQLLTWADEERKIGVRANADNPEDAKKSFEFGAGGIGLCRTEHMFMDIKRIPIVQKMILAENFNERMEALEQLLPMQQDDFEGIFEAMQGYPVTIRLLDPPLHEFLPDKEELLVEVTKLQILEPQSDELKQKEQLLKKVRQLDEFNPMLGHRGCRLGMIYPEIYEMQAKAIFYAAAALAEKGMAVKPEIMIPLVGHVNELKQMRQLVIDAAVKVQEETGKQFEYTIGTMIEIPRAALTADKIAEEADFFSFGTNDLTQTTFGYSRDDAEGKFLQAYIENKVLPENPFAVLDQEGVGKLVEMGVKLGRKTKPSLKTGICGEHGGEKSSIDFCYRAGLDYVSCSPYRVPLARLAAAQATIRHEIKHEEVYTTA</sequence>
<dbReference type="PANTHER" id="PTHR22931">
    <property type="entry name" value="PHOSPHOENOLPYRUVATE DIKINASE-RELATED"/>
    <property type="match status" value="1"/>
</dbReference>
<keyword evidence="7" id="KW-0547">Nucleotide-binding</keyword>
<evidence type="ECO:0000256" key="11">
    <source>
        <dbReference type="PIRNR" id="PIRNR000853"/>
    </source>
</evidence>
<dbReference type="SUPFAM" id="SSF56059">
    <property type="entry name" value="Glutathione synthetase ATP-binding domain-like"/>
    <property type="match status" value="1"/>
</dbReference>